<sequence>MKTVAYSIGESTKLHPRYRGPYTVIQVVPSDKYRIVSLQKETAHVSQLKIWKCESDDDRDEIVTDDEHEEDQISDENEHLNENIKKINHLSTMKHERETTRIPRRPKYLKDYNLDM</sequence>
<keyword evidence="2" id="KW-1185">Reference proteome</keyword>
<reference evidence="1 2" key="1">
    <citation type="journal article" date="2024" name="BMC Genomics">
        <title>De novo assembly and annotation of Popillia japonica's genome with initial clues to its potential as an invasive pest.</title>
        <authorList>
            <person name="Cucini C."/>
            <person name="Boschi S."/>
            <person name="Funari R."/>
            <person name="Cardaioli E."/>
            <person name="Iannotti N."/>
            <person name="Marturano G."/>
            <person name="Paoli F."/>
            <person name="Bruttini M."/>
            <person name="Carapelli A."/>
            <person name="Frati F."/>
            <person name="Nardi F."/>
        </authorList>
    </citation>
    <scope>NUCLEOTIDE SEQUENCE [LARGE SCALE GENOMIC DNA]</scope>
    <source>
        <strain evidence="1">DMR45628</strain>
    </source>
</reference>
<dbReference type="AlphaFoldDB" id="A0AAW1IB61"/>
<accession>A0AAW1IB61</accession>
<proteinExistence type="predicted"/>
<evidence type="ECO:0000313" key="1">
    <source>
        <dbReference type="EMBL" id="KAK9686519.1"/>
    </source>
</evidence>
<gene>
    <name evidence="1" type="ORF">QE152_g37132</name>
</gene>
<protein>
    <submittedName>
        <fullName evidence="1">Uncharacterized protein</fullName>
    </submittedName>
</protein>
<evidence type="ECO:0000313" key="2">
    <source>
        <dbReference type="Proteomes" id="UP001458880"/>
    </source>
</evidence>
<comment type="caution">
    <text evidence="1">The sequence shown here is derived from an EMBL/GenBank/DDBJ whole genome shotgun (WGS) entry which is preliminary data.</text>
</comment>
<dbReference type="EMBL" id="JASPKY010000700">
    <property type="protein sequence ID" value="KAK9686519.1"/>
    <property type="molecule type" value="Genomic_DNA"/>
</dbReference>
<dbReference type="Proteomes" id="UP001458880">
    <property type="component" value="Unassembled WGS sequence"/>
</dbReference>
<name>A0AAW1IB61_POPJA</name>
<organism evidence="1 2">
    <name type="scientific">Popillia japonica</name>
    <name type="common">Japanese beetle</name>
    <dbReference type="NCBI Taxonomy" id="7064"/>
    <lineage>
        <taxon>Eukaryota</taxon>
        <taxon>Metazoa</taxon>
        <taxon>Ecdysozoa</taxon>
        <taxon>Arthropoda</taxon>
        <taxon>Hexapoda</taxon>
        <taxon>Insecta</taxon>
        <taxon>Pterygota</taxon>
        <taxon>Neoptera</taxon>
        <taxon>Endopterygota</taxon>
        <taxon>Coleoptera</taxon>
        <taxon>Polyphaga</taxon>
        <taxon>Scarabaeiformia</taxon>
        <taxon>Scarabaeidae</taxon>
        <taxon>Rutelinae</taxon>
        <taxon>Popillia</taxon>
    </lineage>
</organism>